<dbReference type="GO" id="GO:0003677">
    <property type="term" value="F:DNA binding"/>
    <property type="evidence" value="ECO:0007669"/>
    <property type="project" value="InterPro"/>
</dbReference>
<proteinExistence type="predicted"/>
<evidence type="ECO:0000313" key="4">
    <source>
        <dbReference type="Proteomes" id="UP000195326"/>
    </source>
</evidence>
<dbReference type="EMBL" id="NFKL01000026">
    <property type="protein sequence ID" value="OUP55522.1"/>
    <property type="molecule type" value="Genomic_DNA"/>
</dbReference>
<dbReference type="InterPro" id="IPR014001">
    <property type="entry name" value="Helicase_ATP-bd"/>
</dbReference>
<dbReference type="Pfam" id="PF04851">
    <property type="entry name" value="ResIII"/>
    <property type="match status" value="1"/>
</dbReference>
<dbReference type="GO" id="GO:0005829">
    <property type="term" value="C:cytosol"/>
    <property type="evidence" value="ECO:0007669"/>
    <property type="project" value="TreeGrafter"/>
</dbReference>
<accession>A0A1Y4LMZ0</accession>
<dbReference type="CDD" id="cd18799">
    <property type="entry name" value="SF2_C_EcoAI-like"/>
    <property type="match status" value="1"/>
</dbReference>
<dbReference type="InterPro" id="IPR025202">
    <property type="entry name" value="PLD-like_dom"/>
</dbReference>
<name>A0A1Y4LMZ0_9FIRM</name>
<evidence type="ECO:0000313" key="3">
    <source>
        <dbReference type="EMBL" id="OUP55522.1"/>
    </source>
</evidence>
<gene>
    <name evidence="3" type="ORF">B5F15_14660</name>
</gene>
<dbReference type="Pfam" id="PF00271">
    <property type="entry name" value="Helicase_C"/>
    <property type="match status" value="1"/>
</dbReference>
<dbReference type="SUPFAM" id="SSF52540">
    <property type="entry name" value="P-loop containing nucleoside triphosphate hydrolases"/>
    <property type="match status" value="1"/>
</dbReference>
<dbReference type="PROSITE" id="PS51194">
    <property type="entry name" value="HELICASE_CTER"/>
    <property type="match status" value="1"/>
</dbReference>
<dbReference type="GO" id="GO:0004519">
    <property type="term" value="F:endonuclease activity"/>
    <property type="evidence" value="ECO:0007669"/>
    <property type="project" value="UniProtKB-KW"/>
</dbReference>
<reference evidence="4" key="1">
    <citation type="submission" date="2017-04" db="EMBL/GenBank/DDBJ databases">
        <title>Function of individual gut microbiota members based on whole genome sequencing of pure cultures obtained from chicken caecum.</title>
        <authorList>
            <person name="Medvecky M."/>
            <person name="Cejkova D."/>
            <person name="Polansky O."/>
            <person name="Karasova D."/>
            <person name="Kubasova T."/>
            <person name="Cizek A."/>
            <person name="Rychlik I."/>
        </authorList>
    </citation>
    <scope>NUCLEOTIDE SEQUENCE [LARGE SCALE GENOMIC DNA]</scope>
    <source>
        <strain evidence="4">An179</strain>
    </source>
</reference>
<dbReference type="SMART" id="SM00490">
    <property type="entry name" value="HELICc"/>
    <property type="match status" value="1"/>
</dbReference>
<keyword evidence="3" id="KW-0378">Hydrolase</keyword>
<dbReference type="CDD" id="cd18032">
    <property type="entry name" value="DEXHc_RE_I_III_res"/>
    <property type="match status" value="1"/>
</dbReference>
<evidence type="ECO:0000259" key="2">
    <source>
        <dbReference type="PROSITE" id="PS51194"/>
    </source>
</evidence>
<keyword evidence="3" id="KW-0255">Endonuclease</keyword>
<dbReference type="PANTHER" id="PTHR47396:SF1">
    <property type="entry name" value="ATP-DEPENDENT HELICASE IRC3-RELATED"/>
    <property type="match status" value="1"/>
</dbReference>
<dbReference type="CDD" id="cd09205">
    <property type="entry name" value="PLDc_N_DEXD_b3"/>
    <property type="match status" value="1"/>
</dbReference>
<comment type="caution">
    <text evidence="3">The sequence shown here is derived from an EMBL/GenBank/DDBJ whole genome shotgun (WGS) entry which is preliminary data.</text>
</comment>
<dbReference type="Gene3D" id="3.40.50.300">
    <property type="entry name" value="P-loop containing nucleotide triphosphate hydrolases"/>
    <property type="match status" value="2"/>
</dbReference>
<dbReference type="Proteomes" id="UP000195326">
    <property type="component" value="Unassembled WGS sequence"/>
</dbReference>
<feature type="domain" description="Helicase ATP-binding" evidence="1">
    <location>
        <begin position="233"/>
        <end position="383"/>
    </location>
</feature>
<dbReference type="InterPro" id="IPR027417">
    <property type="entry name" value="P-loop_NTPase"/>
</dbReference>
<feature type="domain" description="Helicase C-terminal" evidence="2">
    <location>
        <begin position="438"/>
        <end position="592"/>
    </location>
</feature>
<dbReference type="InterPro" id="IPR050742">
    <property type="entry name" value="Helicase_Restrict-Modif_Enz"/>
</dbReference>
<dbReference type="PROSITE" id="PS51192">
    <property type="entry name" value="HELICASE_ATP_BIND_1"/>
    <property type="match status" value="1"/>
</dbReference>
<dbReference type="SMART" id="SM00487">
    <property type="entry name" value="DEXDc"/>
    <property type="match status" value="1"/>
</dbReference>
<dbReference type="GO" id="GO:0016787">
    <property type="term" value="F:hydrolase activity"/>
    <property type="evidence" value="ECO:0007669"/>
    <property type="project" value="InterPro"/>
</dbReference>
<dbReference type="Gene3D" id="3.30.870.10">
    <property type="entry name" value="Endonuclease Chain A"/>
    <property type="match status" value="1"/>
</dbReference>
<evidence type="ECO:0000259" key="1">
    <source>
        <dbReference type="PROSITE" id="PS51192"/>
    </source>
</evidence>
<dbReference type="Pfam" id="PF13091">
    <property type="entry name" value="PLDc_2"/>
    <property type="match status" value="1"/>
</dbReference>
<sequence length="842" mass="97767">MSSAASGCEMTCEQPVQFTNVMTGGLDYNRYLYHQLKCSMQRADRIDMIVSFLMESGVRMVLKDLKQALQRGVKIRILTGNYLGITQPAALYLLKKELGDGVDLRFYQDKNRSFHPKSYIFHYPAYSEIYIGSSNISRSALTSGIEWNYRFTTKTNPEDFQLFLDTFEDLFSNHAIVIDDAELRRYSKSWHKPAVSKDLARYDMDEPETQTVTVTPLFQPRGAQIEALYALADSRAEGATKALVQAATGIGKTYLAAFDSASYERILFVAHREEILKQAARSFRNVRHSDDYGFFDRSQKNTQQSVIFASVATLGKPEYLNERYFAPDFFDYIVIDEFHHAVTKSYQNIVSYFTPKFLLGLTATPERMDGKNIYEICDYNVPYEISLQEAINKGMLVPFHYYGIYDETDYSGLHLVKGQYDTKDLEQIYRGNAQRYDLIYKYYMKYGSRQALGFCCSRKHAEAMAEEFCRRGIPAAAVYSNADGEYSEARDEAIRKLQNQELRVIFCVDMFNEGVDIASLDMVMFLRPTESPTVFLQQLGRGLRIYPGKQYLTVLDFIGNYEKAGKVTFLLSGSKSQAVQQAGYVSQYNRMQYPDDCIVDFDMRLIDLFDEMDKKTMPMKNRIQAEYFRVKELLEGKIPTRMEFFTYMDDDVYQYCMTHAKDNPFRAYLEFLHRMDELTADERVLYSGIGREFIHVMETTNMQKVYKMPILYSFYHHGDVRLAVTDEEVLGSWKEFFDTGTNWKDFSDDITYAKYRSMTDTEHLTKAKSMPIHFLIQSGKGFFVKKDGYAIALREELREVIHNPALAKHMEDILAYRTMEYYRRRYTVSTPDDKKSKTPARK</sequence>
<dbReference type="AlphaFoldDB" id="A0A1Y4LMZ0"/>
<dbReference type="PANTHER" id="PTHR47396">
    <property type="entry name" value="TYPE I RESTRICTION ENZYME ECOKI R PROTEIN"/>
    <property type="match status" value="1"/>
</dbReference>
<protein>
    <submittedName>
        <fullName evidence="3">NgoFVII family restriction endonuclease</fullName>
    </submittedName>
</protein>
<dbReference type="InterPro" id="IPR001650">
    <property type="entry name" value="Helicase_C-like"/>
</dbReference>
<dbReference type="GO" id="GO:0005524">
    <property type="term" value="F:ATP binding"/>
    <property type="evidence" value="ECO:0007669"/>
    <property type="project" value="InterPro"/>
</dbReference>
<dbReference type="InterPro" id="IPR006935">
    <property type="entry name" value="Helicase/UvrB_N"/>
</dbReference>
<keyword evidence="3" id="KW-0540">Nuclease</keyword>
<dbReference type="SUPFAM" id="SSF56024">
    <property type="entry name" value="Phospholipase D/nuclease"/>
    <property type="match status" value="1"/>
</dbReference>
<organism evidence="3 4">
    <name type="scientific">Butyricicoccus pullicaecorum</name>
    <dbReference type="NCBI Taxonomy" id="501571"/>
    <lineage>
        <taxon>Bacteria</taxon>
        <taxon>Bacillati</taxon>
        <taxon>Bacillota</taxon>
        <taxon>Clostridia</taxon>
        <taxon>Eubacteriales</taxon>
        <taxon>Butyricicoccaceae</taxon>
        <taxon>Butyricicoccus</taxon>
    </lineage>
</organism>